<dbReference type="AlphaFoldDB" id="A0A4C1V192"/>
<dbReference type="Proteomes" id="UP000299102">
    <property type="component" value="Unassembled WGS sequence"/>
</dbReference>
<feature type="region of interest" description="Disordered" evidence="1">
    <location>
        <begin position="153"/>
        <end position="176"/>
    </location>
</feature>
<accession>A0A4C1V192</accession>
<name>A0A4C1V192_EUMVA</name>
<sequence length="176" mass="19569">MSPLGCQYVLRTYWTDVSTPAVAAGIVWLRGPKIRDAVGTRRSHGERGEHPRLYKQDHSKAGVQFECNLGVTACTRNKDTDGPPTCVLCKSFGNAAHYLRCPQASKKKMNLKPTNNKKTPTPPSRSDRATPSIRGRNHGKFIFLECSGQWDKNHKEENHKEAAPTEESEASVYTSS</sequence>
<dbReference type="EMBL" id="BGZK01000257">
    <property type="protein sequence ID" value="GBP32279.1"/>
    <property type="molecule type" value="Genomic_DNA"/>
</dbReference>
<evidence type="ECO:0008006" key="4">
    <source>
        <dbReference type="Google" id="ProtNLM"/>
    </source>
</evidence>
<organism evidence="2 3">
    <name type="scientific">Eumeta variegata</name>
    <name type="common">Bagworm moth</name>
    <name type="synonym">Eumeta japonica</name>
    <dbReference type="NCBI Taxonomy" id="151549"/>
    <lineage>
        <taxon>Eukaryota</taxon>
        <taxon>Metazoa</taxon>
        <taxon>Ecdysozoa</taxon>
        <taxon>Arthropoda</taxon>
        <taxon>Hexapoda</taxon>
        <taxon>Insecta</taxon>
        <taxon>Pterygota</taxon>
        <taxon>Neoptera</taxon>
        <taxon>Endopterygota</taxon>
        <taxon>Lepidoptera</taxon>
        <taxon>Glossata</taxon>
        <taxon>Ditrysia</taxon>
        <taxon>Tineoidea</taxon>
        <taxon>Psychidae</taxon>
        <taxon>Oiketicinae</taxon>
        <taxon>Eumeta</taxon>
    </lineage>
</organism>
<comment type="caution">
    <text evidence="2">The sequence shown here is derived from an EMBL/GenBank/DDBJ whole genome shotgun (WGS) entry which is preliminary data.</text>
</comment>
<reference evidence="2 3" key="1">
    <citation type="journal article" date="2019" name="Commun. Biol.">
        <title>The bagworm genome reveals a unique fibroin gene that provides high tensile strength.</title>
        <authorList>
            <person name="Kono N."/>
            <person name="Nakamura H."/>
            <person name="Ohtoshi R."/>
            <person name="Tomita M."/>
            <person name="Numata K."/>
            <person name="Arakawa K."/>
        </authorList>
    </citation>
    <scope>NUCLEOTIDE SEQUENCE [LARGE SCALE GENOMIC DNA]</scope>
</reference>
<dbReference type="OrthoDB" id="8123886at2759"/>
<feature type="compositionally biased region" description="Basic and acidic residues" evidence="1">
    <location>
        <begin position="153"/>
        <end position="163"/>
    </location>
</feature>
<protein>
    <recommendedName>
        <fullName evidence="4">Nucleic-acid-binding protein from transposon X-element</fullName>
    </recommendedName>
</protein>
<proteinExistence type="predicted"/>
<gene>
    <name evidence="2" type="ORF">EVAR_86111_1</name>
</gene>
<evidence type="ECO:0000256" key="1">
    <source>
        <dbReference type="SAM" id="MobiDB-lite"/>
    </source>
</evidence>
<keyword evidence="3" id="KW-1185">Reference proteome</keyword>
<evidence type="ECO:0000313" key="2">
    <source>
        <dbReference type="EMBL" id="GBP32279.1"/>
    </source>
</evidence>
<feature type="region of interest" description="Disordered" evidence="1">
    <location>
        <begin position="104"/>
        <end position="138"/>
    </location>
</feature>
<evidence type="ECO:0000313" key="3">
    <source>
        <dbReference type="Proteomes" id="UP000299102"/>
    </source>
</evidence>